<accession>A0A6N2X7P0</accession>
<dbReference type="RefSeq" id="WP_002575787.1">
    <property type="nucleotide sequence ID" value="NZ_BAABZS010000001.1"/>
</dbReference>
<dbReference type="InterPro" id="IPR015424">
    <property type="entry name" value="PyrdxlP-dep_Trfase"/>
</dbReference>
<protein>
    <recommendedName>
        <fullName evidence="2">DegT/DnrJ/EryC1/StrS aminotransferase family protein</fullName>
    </recommendedName>
</protein>
<reference evidence="1" key="1">
    <citation type="submission" date="2019-11" db="EMBL/GenBank/DDBJ databases">
        <authorList>
            <person name="Feng L."/>
        </authorList>
    </citation>
    <scope>NUCLEOTIDE SEQUENCE</scope>
    <source>
        <strain evidence="1">CbolteaeLFYP116</strain>
    </source>
</reference>
<evidence type="ECO:0000313" key="1">
    <source>
        <dbReference type="EMBL" id="VYT50309.1"/>
    </source>
</evidence>
<dbReference type="GeneID" id="23113692"/>
<sequence>MREIGGYIEFEQFHKEMLHESAIKLNCGRNCLAYLIKMRGITSIALPYFLCESVKNICKKYNVNIRYYSLKDNLMPEDLVLKKDEWLYVVNYYGQIDSMQVKGLSLRYEHIIVDYAQAYFDKPIDGVDSIYTCRKFFGVPDGAFLYTDSNLPEPIERDESFERMHFLLGRYERSASEFYNEYVANNQIFTSQPIKYMSKLTQNLLRSIDYDQVRMIRTENYTYLASRFHDYNLLNIQKVEGAFAYPLMLKEAQEVRCHLIRNKVYIPVLWPNVINEVNEESYEYQLANSILPLPVDQRYRIEDMEYMVELICKVVWNRGGVL</sequence>
<dbReference type="SUPFAM" id="SSF53383">
    <property type="entry name" value="PLP-dependent transferases"/>
    <property type="match status" value="1"/>
</dbReference>
<evidence type="ECO:0008006" key="2">
    <source>
        <dbReference type="Google" id="ProtNLM"/>
    </source>
</evidence>
<gene>
    <name evidence="1" type="ORF">CBLFYP116_04558</name>
</gene>
<dbReference type="AlphaFoldDB" id="A0A6N2X7P0"/>
<dbReference type="EMBL" id="CACRTF010000017">
    <property type="protein sequence ID" value="VYT50309.1"/>
    <property type="molecule type" value="Genomic_DNA"/>
</dbReference>
<name>A0A6N2X7P0_9FIRM</name>
<organism evidence="1">
    <name type="scientific">Enterocloster bolteae</name>
    <dbReference type="NCBI Taxonomy" id="208479"/>
    <lineage>
        <taxon>Bacteria</taxon>
        <taxon>Bacillati</taxon>
        <taxon>Bacillota</taxon>
        <taxon>Clostridia</taxon>
        <taxon>Lachnospirales</taxon>
        <taxon>Lachnospiraceae</taxon>
        <taxon>Enterocloster</taxon>
    </lineage>
</organism>
<proteinExistence type="predicted"/>